<dbReference type="RefSeq" id="WP_188416180.1">
    <property type="nucleotide sequence ID" value="NZ_BMDO01000004.1"/>
</dbReference>
<evidence type="ECO:0000313" key="3">
    <source>
        <dbReference type="Proteomes" id="UP000662074"/>
    </source>
</evidence>
<keyword evidence="3" id="KW-1185">Reference proteome</keyword>
<reference evidence="2" key="2">
    <citation type="submission" date="2020-09" db="EMBL/GenBank/DDBJ databases">
        <authorList>
            <person name="Sun Q."/>
            <person name="Sedlacek I."/>
        </authorList>
    </citation>
    <scope>NUCLEOTIDE SEQUENCE</scope>
    <source>
        <strain evidence="2">CCM 8711</strain>
    </source>
</reference>
<dbReference type="AlphaFoldDB" id="A0A917N358"/>
<organism evidence="2 3">
    <name type="scientific">Mucilaginibacter galii</name>
    <dbReference type="NCBI Taxonomy" id="2005073"/>
    <lineage>
        <taxon>Bacteria</taxon>
        <taxon>Pseudomonadati</taxon>
        <taxon>Bacteroidota</taxon>
        <taxon>Sphingobacteriia</taxon>
        <taxon>Sphingobacteriales</taxon>
        <taxon>Sphingobacteriaceae</taxon>
        <taxon>Mucilaginibacter</taxon>
    </lineage>
</organism>
<proteinExistence type="predicted"/>
<evidence type="ECO:0000259" key="1">
    <source>
        <dbReference type="Pfam" id="PF04101"/>
    </source>
</evidence>
<dbReference type="InterPro" id="IPR007235">
    <property type="entry name" value="Glyco_trans_28_C"/>
</dbReference>
<dbReference type="EMBL" id="BMDO01000004">
    <property type="protein sequence ID" value="GGI50752.1"/>
    <property type="molecule type" value="Genomic_DNA"/>
</dbReference>
<sequence length="353" mass="39133">MDYQIGYYVHHHGSGHLMRALAIASQLDASVTLLGSGLKPYEHLIPQKVTCIHLPTDVEDYQDQCYRDGNAVNVLHYAPLNVKGIRDRNKMLCNFFASSFPMIFIVDVSVEVALLARLCSIPTIVMRQHGHRNDPAHLAAYQSASLLIAPYARQLQSGSPTWVDDKSLFSGGFSKYTSAKYAVNEGDPKQVAVMCGKGGTSLSSAFLIHLAKSCPLYHFHGIGDMGKTVACNIKNITLHGELKDPLKLLESCRIVIGNAGHNTVMEVAQLNKTFICVPERRPYDEQLHKAEMIAAVHYVNIVLPADLYLTDWPKLLDNVEHESINWKGMINQKALYEIASAVHHLAVESLKTC</sequence>
<protein>
    <recommendedName>
        <fullName evidence="1">Glycosyl transferase family 28 C-terminal domain-containing protein</fullName>
    </recommendedName>
</protein>
<evidence type="ECO:0000313" key="2">
    <source>
        <dbReference type="EMBL" id="GGI50752.1"/>
    </source>
</evidence>
<accession>A0A917N358</accession>
<dbReference type="SUPFAM" id="SSF53756">
    <property type="entry name" value="UDP-Glycosyltransferase/glycogen phosphorylase"/>
    <property type="match status" value="1"/>
</dbReference>
<dbReference type="Proteomes" id="UP000662074">
    <property type="component" value="Unassembled WGS sequence"/>
</dbReference>
<feature type="domain" description="Glycosyl transferase family 28 C-terminal" evidence="1">
    <location>
        <begin position="248"/>
        <end position="332"/>
    </location>
</feature>
<dbReference type="GO" id="GO:0016758">
    <property type="term" value="F:hexosyltransferase activity"/>
    <property type="evidence" value="ECO:0007669"/>
    <property type="project" value="InterPro"/>
</dbReference>
<comment type="caution">
    <text evidence="2">The sequence shown here is derived from an EMBL/GenBank/DDBJ whole genome shotgun (WGS) entry which is preliminary data.</text>
</comment>
<gene>
    <name evidence="2" type="ORF">GCM10011425_19640</name>
</gene>
<dbReference type="Gene3D" id="3.40.50.2000">
    <property type="entry name" value="Glycogen Phosphorylase B"/>
    <property type="match status" value="1"/>
</dbReference>
<dbReference type="Pfam" id="PF04101">
    <property type="entry name" value="Glyco_tran_28_C"/>
    <property type="match status" value="1"/>
</dbReference>
<name>A0A917N358_9SPHI</name>
<reference evidence="2" key="1">
    <citation type="journal article" date="2014" name="Int. J. Syst. Evol. Microbiol.">
        <title>Complete genome sequence of Corynebacterium casei LMG S-19264T (=DSM 44701T), isolated from a smear-ripened cheese.</title>
        <authorList>
            <consortium name="US DOE Joint Genome Institute (JGI-PGF)"/>
            <person name="Walter F."/>
            <person name="Albersmeier A."/>
            <person name="Kalinowski J."/>
            <person name="Ruckert C."/>
        </authorList>
    </citation>
    <scope>NUCLEOTIDE SEQUENCE</scope>
    <source>
        <strain evidence="2">CCM 8711</strain>
    </source>
</reference>
<dbReference type="PANTHER" id="PTHR21015:SF22">
    <property type="entry name" value="GLYCOSYLTRANSFERASE"/>
    <property type="match status" value="1"/>
</dbReference>
<dbReference type="PANTHER" id="PTHR21015">
    <property type="entry name" value="UDP-N-ACETYLGLUCOSAMINE--N-ACETYLMURAMYL-(PENTAPEPTIDE) PYROPHOSPHORYL-UNDECAPRENOL N-ACETYLGLUCOSAMINE TRANSFERASE 1"/>
    <property type="match status" value="1"/>
</dbReference>